<dbReference type="AlphaFoldDB" id="A0A6M3L557"/>
<protein>
    <submittedName>
        <fullName evidence="1">Uncharacterized protein</fullName>
    </submittedName>
</protein>
<proteinExistence type="predicted"/>
<reference evidence="1" key="1">
    <citation type="submission" date="2020-03" db="EMBL/GenBank/DDBJ databases">
        <title>The deep terrestrial virosphere.</title>
        <authorList>
            <person name="Holmfeldt K."/>
            <person name="Nilsson E."/>
            <person name="Simone D."/>
            <person name="Lopez-Fernandez M."/>
            <person name="Wu X."/>
            <person name="de Brujin I."/>
            <person name="Lundin D."/>
            <person name="Andersson A."/>
            <person name="Bertilsson S."/>
            <person name="Dopson M."/>
        </authorList>
    </citation>
    <scope>NUCLEOTIDE SEQUENCE</scope>
    <source>
        <strain evidence="1">MM415B02637</strain>
    </source>
</reference>
<sequence>MDEKFSCFRCGEATTLAGDDAITHRENILNNLEIFGDNDPRLYVCNDCLTPEWGVELGGFDI</sequence>
<evidence type="ECO:0000313" key="1">
    <source>
        <dbReference type="EMBL" id="QJA88952.1"/>
    </source>
</evidence>
<accession>A0A6M3L557</accession>
<organism evidence="1">
    <name type="scientific">viral metagenome</name>
    <dbReference type="NCBI Taxonomy" id="1070528"/>
    <lineage>
        <taxon>unclassified sequences</taxon>
        <taxon>metagenomes</taxon>
        <taxon>organismal metagenomes</taxon>
    </lineage>
</organism>
<dbReference type="EMBL" id="MT142814">
    <property type="protein sequence ID" value="QJA88952.1"/>
    <property type="molecule type" value="Genomic_DNA"/>
</dbReference>
<name>A0A6M3L557_9ZZZZ</name>
<gene>
    <name evidence="1" type="ORF">MM415B02637_0005</name>
</gene>